<evidence type="ECO:0000256" key="2">
    <source>
        <dbReference type="ARBA" id="ARBA00022801"/>
    </source>
</evidence>
<dbReference type="AlphaFoldDB" id="A0A382KZA8"/>
<gene>
    <name evidence="4" type="ORF">METZ01_LOCUS282680</name>
</gene>
<dbReference type="PANTHER" id="PTHR45953:SF1">
    <property type="entry name" value="IDURONATE 2-SULFATASE"/>
    <property type="match status" value="1"/>
</dbReference>
<dbReference type="GO" id="GO:0008484">
    <property type="term" value="F:sulfuric ester hydrolase activity"/>
    <property type="evidence" value="ECO:0007669"/>
    <property type="project" value="TreeGrafter"/>
</dbReference>
<feature type="domain" description="Sulfatase N-terminal" evidence="3">
    <location>
        <begin position="36"/>
        <end position="111"/>
    </location>
</feature>
<evidence type="ECO:0000313" key="4">
    <source>
        <dbReference type="EMBL" id="SVC29826.1"/>
    </source>
</evidence>
<dbReference type="GO" id="GO:0046872">
    <property type="term" value="F:metal ion binding"/>
    <property type="evidence" value="ECO:0007669"/>
    <property type="project" value="UniProtKB-KW"/>
</dbReference>
<keyword evidence="1" id="KW-0479">Metal-binding</keyword>
<protein>
    <recommendedName>
        <fullName evidence="3">Sulfatase N-terminal domain-containing protein</fullName>
    </recommendedName>
</protein>
<dbReference type="Pfam" id="PF00884">
    <property type="entry name" value="Sulfatase"/>
    <property type="match status" value="1"/>
</dbReference>
<proteinExistence type="predicted"/>
<dbReference type="InterPro" id="IPR000917">
    <property type="entry name" value="Sulfatase_N"/>
</dbReference>
<dbReference type="Gene3D" id="3.40.720.10">
    <property type="entry name" value="Alkaline Phosphatase, subunit A"/>
    <property type="match status" value="1"/>
</dbReference>
<keyword evidence="2" id="KW-0378">Hydrolase</keyword>
<dbReference type="InterPro" id="IPR017850">
    <property type="entry name" value="Alkaline_phosphatase_core_sf"/>
</dbReference>
<reference evidence="4" key="1">
    <citation type="submission" date="2018-05" db="EMBL/GenBank/DDBJ databases">
        <authorList>
            <person name="Lanie J.A."/>
            <person name="Ng W.-L."/>
            <person name="Kazmierczak K.M."/>
            <person name="Andrzejewski T.M."/>
            <person name="Davidsen T.M."/>
            <person name="Wayne K.J."/>
            <person name="Tettelin H."/>
            <person name="Glass J.I."/>
            <person name="Rusch D."/>
            <person name="Podicherti R."/>
            <person name="Tsui H.-C.T."/>
            <person name="Winkler M.E."/>
        </authorList>
    </citation>
    <scope>NUCLEOTIDE SEQUENCE</scope>
</reference>
<sequence>MRVRVLVNFRLLVLVMAAACGVVSQQSSLAKKPHKPDVLFISVDDMKDWVGCLGGHPDAKTPNIDRLAQRGTLFTNAHCAATTCNPSRAATMTGLLPSTTGIYGNAQWFRPLLPNVVTI</sequence>
<accession>A0A382KZA8</accession>
<name>A0A382KZA8_9ZZZZ</name>
<evidence type="ECO:0000256" key="1">
    <source>
        <dbReference type="ARBA" id="ARBA00022723"/>
    </source>
</evidence>
<dbReference type="SUPFAM" id="SSF53649">
    <property type="entry name" value="Alkaline phosphatase-like"/>
    <property type="match status" value="1"/>
</dbReference>
<organism evidence="4">
    <name type="scientific">marine metagenome</name>
    <dbReference type="NCBI Taxonomy" id="408172"/>
    <lineage>
        <taxon>unclassified sequences</taxon>
        <taxon>metagenomes</taxon>
        <taxon>ecological metagenomes</taxon>
    </lineage>
</organism>
<feature type="non-terminal residue" evidence="4">
    <location>
        <position position="119"/>
    </location>
</feature>
<dbReference type="GO" id="GO:0005737">
    <property type="term" value="C:cytoplasm"/>
    <property type="evidence" value="ECO:0007669"/>
    <property type="project" value="TreeGrafter"/>
</dbReference>
<dbReference type="PANTHER" id="PTHR45953">
    <property type="entry name" value="IDURONATE 2-SULFATASE"/>
    <property type="match status" value="1"/>
</dbReference>
<dbReference type="EMBL" id="UINC01083783">
    <property type="protein sequence ID" value="SVC29826.1"/>
    <property type="molecule type" value="Genomic_DNA"/>
</dbReference>
<evidence type="ECO:0000259" key="3">
    <source>
        <dbReference type="Pfam" id="PF00884"/>
    </source>
</evidence>